<protein>
    <submittedName>
        <fullName evidence="1">Uncharacterized protein</fullName>
    </submittedName>
</protein>
<name>A0AAD3S0A1_NEPGR</name>
<evidence type="ECO:0000313" key="1">
    <source>
        <dbReference type="EMBL" id="GMH02006.1"/>
    </source>
</evidence>
<reference evidence="1" key="1">
    <citation type="submission" date="2023-05" db="EMBL/GenBank/DDBJ databases">
        <title>Nepenthes gracilis genome sequencing.</title>
        <authorList>
            <person name="Fukushima K."/>
        </authorList>
    </citation>
    <scope>NUCLEOTIDE SEQUENCE</scope>
    <source>
        <strain evidence="1">SING2019-196</strain>
    </source>
</reference>
<comment type="caution">
    <text evidence="1">The sequence shown here is derived from an EMBL/GenBank/DDBJ whole genome shotgun (WGS) entry which is preliminary data.</text>
</comment>
<keyword evidence="2" id="KW-1185">Reference proteome</keyword>
<evidence type="ECO:0000313" key="2">
    <source>
        <dbReference type="Proteomes" id="UP001279734"/>
    </source>
</evidence>
<sequence length="127" mass="13753">MSMTVRWSSTPHPHTKKCRSCIPSSPDSYSPPQVFRSDYCKEDVGSRHSVNHAMPCSSMGSSIPIEILTFESEQIDVKSASSSICCEGFNSDAIGCHLDSSGFIPVELLHVQDGYLGTQESGAEVLP</sequence>
<dbReference type="EMBL" id="BSYO01000003">
    <property type="protein sequence ID" value="GMH02006.1"/>
    <property type="molecule type" value="Genomic_DNA"/>
</dbReference>
<gene>
    <name evidence="1" type="ORF">Nepgr_003845</name>
</gene>
<proteinExistence type="predicted"/>
<dbReference type="AlphaFoldDB" id="A0AAD3S0A1"/>
<organism evidence="1 2">
    <name type="scientific">Nepenthes gracilis</name>
    <name type="common">Slender pitcher plant</name>
    <dbReference type="NCBI Taxonomy" id="150966"/>
    <lineage>
        <taxon>Eukaryota</taxon>
        <taxon>Viridiplantae</taxon>
        <taxon>Streptophyta</taxon>
        <taxon>Embryophyta</taxon>
        <taxon>Tracheophyta</taxon>
        <taxon>Spermatophyta</taxon>
        <taxon>Magnoliopsida</taxon>
        <taxon>eudicotyledons</taxon>
        <taxon>Gunneridae</taxon>
        <taxon>Pentapetalae</taxon>
        <taxon>Caryophyllales</taxon>
        <taxon>Nepenthaceae</taxon>
        <taxon>Nepenthes</taxon>
    </lineage>
</organism>
<accession>A0AAD3S0A1</accession>
<dbReference type="Proteomes" id="UP001279734">
    <property type="component" value="Unassembled WGS sequence"/>
</dbReference>